<dbReference type="PANTHER" id="PTHR23521">
    <property type="entry name" value="TRANSPORTER MFS SUPERFAMILY"/>
    <property type="match status" value="1"/>
</dbReference>
<dbReference type="InterPro" id="IPR020846">
    <property type="entry name" value="MFS_dom"/>
</dbReference>
<sequence length="418" mass="43302">MSSTLRTTLPTLLALLFGYGLMQMGNTLQGTLLSVRGSMDGFSPAEIGAVGAAFWVGIVLGSLRAGKVIERVGHTRTFAGLAAIAASATLLHLLVIDPLVWIVARAITGFCFAGLFMVVESWLNASANAQIRGQILSLYGMTGLIAGIVGQLLLPAGDPSGFGLFCIVSMIISLALVPIALSQATAPAQETSEAKINLKRLHVQSPFGVVAAFLCGITTGSFFALGPVFAQSQGMDTTGIAIFMACGTLGGFAMTWPLGWLSDRIDRRLVIIGTTAIAAAILFSFVTLIPDRSPPWVYYACVAIFGGGVIPTYSIVTAHVNDMVRPGEFVAASGGLLILVGAGSAAGPVLGGIAMSAFGSEGLAYMTIAAQALMALWGAYRIRQRSAPPEADKEHFVLEPAVPVGTELTPAHMGRAGA</sequence>
<keyword evidence="2 4" id="KW-1133">Transmembrane helix</keyword>
<organism evidence="6 7">
    <name type="scientific">Microvirga aerophila</name>
    <dbReference type="NCBI Taxonomy" id="670291"/>
    <lineage>
        <taxon>Bacteria</taxon>
        <taxon>Pseudomonadati</taxon>
        <taxon>Pseudomonadota</taxon>
        <taxon>Alphaproteobacteria</taxon>
        <taxon>Hyphomicrobiales</taxon>
        <taxon>Methylobacteriaceae</taxon>
        <taxon>Microvirga</taxon>
    </lineage>
</organism>
<evidence type="ECO:0000256" key="4">
    <source>
        <dbReference type="SAM" id="Phobius"/>
    </source>
</evidence>
<keyword evidence="1 4" id="KW-0812">Transmembrane</keyword>
<evidence type="ECO:0000313" key="7">
    <source>
        <dbReference type="Proteomes" id="UP000321085"/>
    </source>
</evidence>
<feature type="domain" description="Major facilitator superfamily (MFS) profile" evidence="5">
    <location>
        <begin position="11"/>
        <end position="387"/>
    </location>
</feature>
<dbReference type="Pfam" id="PF07690">
    <property type="entry name" value="MFS_1"/>
    <property type="match status" value="1"/>
</dbReference>
<evidence type="ECO:0000256" key="2">
    <source>
        <dbReference type="ARBA" id="ARBA00022989"/>
    </source>
</evidence>
<comment type="caution">
    <text evidence="6">The sequence shown here is derived from an EMBL/GenBank/DDBJ whole genome shotgun (WGS) entry which is preliminary data.</text>
</comment>
<accession>A0A512BPJ6</accession>
<dbReference type="InterPro" id="IPR011701">
    <property type="entry name" value="MFS"/>
</dbReference>
<dbReference type="InterPro" id="IPR036259">
    <property type="entry name" value="MFS_trans_sf"/>
</dbReference>
<evidence type="ECO:0000256" key="1">
    <source>
        <dbReference type="ARBA" id="ARBA00022692"/>
    </source>
</evidence>
<dbReference type="Gene3D" id="1.20.1250.20">
    <property type="entry name" value="MFS general substrate transporter like domains"/>
    <property type="match status" value="2"/>
</dbReference>
<evidence type="ECO:0000256" key="3">
    <source>
        <dbReference type="ARBA" id="ARBA00023136"/>
    </source>
</evidence>
<dbReference type="SUPFAM" id="SSF103473">
    <property type="entry name" value="MFS general substrate transporter"/>
    <property type="match status" value="1"/>
</dbReference>
<dbReference type="PROSITE" id="PS50850">
    <property type="entry name" value="MFS"/>
    <property type="match status" value="1"/>
</dbReference>
<feature type="transmembrane region" description="Helical" evidence="4">
    <location>
        <begin position="135"/>
        <end position="156"/>
    </location>
</feature>
<feature type="transmembrane region" description="Helical" evidence="4">
    <location>
        <begin position="207"/>
        <end position="228"/>
    </location>
</feature>
<dbReference type="PANTHER" id="PTHR23521:SF3">
    <property type="entry name" value="MFS TRANSPORTER"/>
    <property type="match status" value="1"/>
</dbReference>
<feature type="transmembrane region" description="Helical" evidence="4">
    <location>
        <begin position="329"/>
        <end position="350"/>
    </location>
</feature>
<proteinExistence type="predicted"/>
<dbReference type="EMBL" id="BJYU01000017">
    <property type="protein sequence ID" value="GEO13865.1"/>
    <property type="molecule type" value="Genomic_DNA"/>
</dbReference>
<feature type="transmembrane region" description="Helical" evidence="4">
    <location>
        <begin position="240"/>
        <end position="262"/>
    </location>
</feature>
<name>A0A512BPJ6_9HYPH</name>
<dbReference type="Proteomes" id="UP000321085">
    <property type="component" value="Unassembled WGS sequence"/>
</dbReference>
<keyword evidence="3 4" id="KW-0472">Membrane</keyword>
<feature type="transmembrane region" description="Helical" evidence="4">
    <location>
        <begin position="162"/>
        <end position="186"/>
    </location>
</feature>
<feature type="transmembrane region" description="Helical" evidence="4">
    <location>
        <begin position="362"/>
        <end position="380"/>
    </location>
</feature>
<keyword evidence="7" id="KW-1185">Reference proteome</keyword>
<dbReference type="InterPro" id="IPR047200">
    <property type="entry name" value="MFS_YcaD-like"/>
</dbReference>
<dbReference type="CDD" id="cd17477">
    <property type="entry name" value="MFS_YcaD_like"/>
    <property type="match status" value="1"/>
</dbReference>
<feature type="transmembrane region" description="Helical" evidence="4">
    <location>
        <begin position="78"/>
        <end position="96"/>
    </location>
</feature>
<reference evidence="6 7" key="1">
    <citation type="submission" date="2019-07" db="EMBL/GenBank/DDBJ databases">
        <title>Whole genome shotgun sequence of Microvirga aerophila NBRC 106136.</title>
        <authorList>
            <person name="Hosoyama A."/>
            <person name="Uohara A."/>
            <person name="Ohji S."/>
            <person name="Ichikawa N."/>
        </authorList>
    </citation>
    <scope>NUCLEOTIDE SEQUENCE [LARGE SCALE GENOMIC DNA]</scope>
    <source>
        <strain evidence="6 7">NBRC 106136</strain>
    </source>
</reference>
<dbReference type="GO" id="GO:0022857">
    <property type="term" value="F:transmembrane transporter activity"/>
    <property type="evidence" value="ECO:0007669"/>
    <property type="project" value="InterPro"/>
</dbReference>
<feature type="transmembrane region" description="Helical" evidence="4">
    <location>
        <begin position="296"/>
        <end position="317"/>
    </location>
</feature>
<feature type="transmembrane region" description="Helical" evidence="4">
    <location>
        <begin position="269"/>
        <end position="290"/>
    </location>
</feature>
<dbReference type="GO" id="GO:0005886">
    <property type="term" value="C:plasma membrane"/>
    <property type="evidence" value="ECO:0007669"/>
    <property type="project" value="TreeGrafter"/>
</dbReference>
<dbReference type="RefSeq" id="WP_114186436.1">
    <property type="nucleotide sequence ID" value="NZ_BJYU01000017.1"/>
</dbReference>
<feature type="transmembrane region" description="Helical" evidence="4">
    <location>
        <begin position="102"/>
        <end position="123"/>
    </location>
</feature>
<dbReference type="AlphaFoldDB" id="A0A512BPJ6"/>
<evidence type="ECO:0000313" key="6">
    <source>
        <dbReference type="EMBL" id="GEO13865.1"/>
    </source>
</evidence>
<evidence type="ECO:0000259" key="5">
    <source>
        <dbReference type="PROSITE" id="PS50850"/>
    </source>
</evidence>
<protein>
    <submittedName>
        <fullName evidence="6">MFS transporter</fullName>
    </submittedName>
</protein>
<feature type="transmembrane region" description="Helical" evidence="4">
    <location>
        <begin position="47"/>
        <end position="66"/>
    </location>
</feature>
<dbReference type="OrthoDB" id="9797524at2"/>
<gene>
    <name evidence="6" type="ORF">MAE02_15610</name>
</gene>